<dbReference type="InterPro" id="IPR006598">
    <property type="entry name" value="CAP10"/>
</dbReference>
<dbReference type="EMBL" id="KQ087193">
    <property type="protein sequence ID" value="KLT43587.1"/>
    <property type="molecule type" value="Genomic_DNA"/>
</dbReference>
<feature type="region of interest" description="Disordered" evidence="1">
    <location>
        <begin position="580"/>
        <end position="683"/>
    </location>
</feature>
<dbReference type="AlphaFoldDB" id="A0A0J0XRA0"/>
<dbReference type="Pfam" id="PF05686">
    <property type="entry name" value="Glyco_transf_90"/>
    <property type="match status" value="1"/>
</dbReference>
<sequence>MPAAWKDAIPRPWSTEAEVEFSDDDFLGGAGPADPTAPAGPDLSRPKNERPPTQSKGKNHTYLPNGHLVPNPAAQHPIYDLIDRSEREWQRKLDGQSTTLREAVDEYRRRYHRAPPKGFDKWWHWAQKAGIPLPDEYDQIHHDLEPYWAIRPADFRANAEAASKMDGMYTITCAGKAGGGTECTEKVQGEGLEPEVHLVLTQRSVAQLELIKPLEELLYDTKAVFYMHDGPWQFVGHDYSGEYISKEALADLDTVHLGWGSGCAPHKPLRQSWDPSSLVDVEALWQTAPHSFVYDHKATMDVCTNPNLVQLMGVLNSHGKGPGSSHIMYPTMAMSKTTLHSDILAVSAEAWTEDVGDDPEWDDKKQNLLLWRGKTTGILYTDRFHWNVTQRVNLVSHAARREGTLPVLPVSPPSSPVGAPEMREYASLNKQLLDAAFVDEPIQCEGDVCNELREQYHFADRKDWTAANDYKFLLDVDGNGWSARFKRLMSTNSAVLKSTIFPEWYTDRIQPWKHYIPIKADLTDLYDVMSFFQEHDDLGKRVANQGKEWSKTFWRQEDMMSYQFRLFLELARLESDDRDAASYHGRGDEDEPAHVDELPSADEGAPGAEDGAKAAEETGPSEKVQPSADEETPGEPKDAAPAPAPAAPPAEADKPANKPADKPEDKPEDAEKPEKPEELTASD</sequence>
<feature type="compositionally biased region" description="Low complexity" evidence="1">
    <location>
        <begin position="32"/>
        <end position="42"/>
    </location>
</feature>
<dbReference type="PANTHER" id="PTHR12203">
    <property type="entry name" value="KDEL LYS-ASP-GLU-LEU CONTAINING - RELATED"/>
    <property type="match status" value="1"/>
</dbReference>
<dbReference type="RefSeq" id="XP_018280078.1">
    <property type="nucleotide sequence ID" value="XM_018421274.1"/>
</dbReference>
<accession>A0A0J0XRA0</accession>
<organism evidence="3 4">
    <name type="scientific">Cutaneotrichosporon oleaginosum</name>
    <dbReference type="NCBI Taxonomy" id="879819"/>
    <lineage>
        <taxon>Eukaryota</taxon>
        <taxon>Fungi</taxon>
        <taxon>Dikarya</taxon>
        <taxon>Basidiomycota</taxon>
        <taxon>Agaricomycotina</taxon>
        <taxon>Tremellomycetes</taxon>
        <taxon>Trichosporonales</taxon>
        <taxon>Trichosporonaceae</taxon>
        <taxon>Cutaneotrichosporon</taxon>
    </lineage>
</organism>
<feature type="region of interest" description="Disordered" evidence="1">
    <location>
        <begin position="1"/>
        <end position="73"/>
    </location>
</feature>
<dbReference type="OrthoDB" id="541052at2759"/>
<proteinExistence type="predicted"/>
<keyword evidence="4" id="KW-1185">Reference proteome</keyword>
<dbReference type="PANTHER" id="PTHR12203:SF118">
    <property type="entry name" value="BETA-1,2-XYLOSYLTRANSFERASE 1"/>
    <property type="match status" value="1"/>
</dbReference>
<feature type="compositionally biased region" description="Acidic residues" evidence="1">
    <location>
        <begin position="17"/>
        <end position="26"/>
    </location>
</feature>
<evidence type="ECO:0000256" key="1">
    <source>
        <dbReference type="SAM" id="MobiDB-lite"/>
    </source>
</evidence>
<gene>
    <name evidence="3" type="ORF">CC85DRAFT_272298</name>
</gene>
<name>A0A0J0XRA0_9TREE</name>
<protein>
    <recommendedName>
        <fullName evidence="2">Glycosyl transferase CAP10 domain-containing protein</fullName>
    </recommendedName>
</protein>
<dbReference type="GeneID" id="28981877"/>
<feature type="domain" description="Glycosyl transferase CAP10" evidence="2">
    <location>
        <begin position="314"/>
        <end position="574"/>
    </location>
</feature>
<evidence type="ECO:0000313" key="4">
    <source>
        <dbReference type="Proteomes" id="UP000053611"/>
    </source>
</evidence>
<reference evidence="3 4" key="1">
    <citation type="submission" date="2015-03" db="EMBL/GenBank/DDBJ databases">
        <title>Genomics and transcriptomics of the oil-accumulating basidiomycete yeast T. oleaginosus allow insights into substrate utilization and the diverse evolutionary trajectories of mating systems in fungi.</title>
        <authorList>
            <consortium name="DOE Joint Genome Institute"/>
            <person name="Kourist R."/>
            <person name="Kracht O."/>
            <person name="Bracharz F."/>
            <person name="Lipzen A."/>
            <person name="Nolan M."/>
            <person name="Ohm R."/>
            <person name="Grigoriev I."/>
            <person name="Sun S."/>
            <person name="Heitman J."/>
            <person name="Bruck T."/>
            <person name="Nowrousian M."/>
        </authorList>
    </citation>
    <scope>NUCLEOTIDE SEQUENCE [LARGE SCALE GENOMIC DNA]</scope>
    <source>
        <strain evidence="3 4">IBC0246</strain>
    </source>
</reference>
<dbReference type="SMART" id="SM00672">
    <property type="entry name" value="CAP10"/>
    <property type="match status" value="1"/>
</dbReference>
<feature type="compositionally biased region" description="Basic and acidic residues" evidence="1">
    <location>
        <begin position="580"/>
        <end position="597"/>
    </location>
</feature>
<dbReference type="Proteomes" id="UP000053611">
    <property type="component" value="Unassembled WGS sequence"/>
</dbReference>
<feature type="compositionally biased region" description="Basic and acidic residues" evidence="1">
    <location>
        <begin position="651"/>
        <end position="683"/>
    </location>
</feature>
<dbReference type="InterPro" id="IPR051091">
    <property type="entry name" value="O-Glucosyltr/Glycosyltrsf_90"/>
</dbReference>
<evidence type="ECO:0000259" key="2">
    <source>
        <dbReference type="SMART" id="SM00672"/>
    </source>
</evidence>
<dbReference type="STRING" id="879819.A0A0J0XRA0"/>
<evidence type="ECO:0000313" key="3">
    <source>
        <dbReference type="EMBL" id="KLT43587.1"/>
    </source>
</evidence>